<sequence>MSSQLSALSPQQWLPRAEAHHELVDQYAEPYLKRRSAGKPHPVEDFLFTYYTLKPGQLRRWHPGSHTVLLGEEAIERLNWRHYRSANQAEREGLGLTVTEPAVIVDLEAFLVDRESALRFTTDLLRRTVARPAQFGCFGLHEWAMVYRSASNGARHEYLDLRLGADGTDRVVEANRVRCSHFDAFRFYTPQAVPLNELQPSRETQRELEQPGCLHANMDLYKWSYKLLPLLSSELLMCTFELSWRVRRMDMQASPYELAGWGYPAIKIETAKGKAEYVAQQRAFSSEAAVLRSRLLNDLRQRLPKQSEQA</sequence>
<name>A0A0D4C1Y0_9MICC</name>
<dbReference type="RefSeq" id="WP_045076410.1">
    <property type="nucleotide sequence ID" value="NZ_CP011005.1"/>
</dbReference>
<evidence type="ECO:0000313" key="2">
    <source>
        <dbReference type="Proteomes" id="UP000061839"/>
    </source>
</evidence>
<gene>
    <name evidence="1" type="ORF">UM93_15500</name>
</gene>
<dbReference type="OrthoDB" id="9790578at2"/>
<keyword evidence="2" id="KW-1185">Reference proteome</keyword>
<dbReference type="KEGG" id="ari:UM93_15500"/>
<organism evidence="1 2">
    <name type="scientific">Psychromicrobium lacuslunae</name>
    <dbReference type="NCBI Taxonomy" id="1618207"/>
    <lineage>
        <taxon>Bacteria</taxon>
        <taxon>Bacillati</taxon>
        <taxon>Actinomycetota</taxon>
        <taxon>Actinomycetes</taxon>
        <taxon>Micrococcales</taxon>
        <taxon>Micrococcaceae</taxon>
        <taxon>Psychromicrobium</taxon>
    </lineage>
</organism>
<accession>A0A0D4C1Y0</accession>
<reference evidence="1 2" key="1">
    <citation type="journal article" date="2015" name="Genome Announc.">
        <title>Complete Genome Sequencing of Protease-Producing Novel Arthrobacter sp. Strain IHBB 11108 Using PacBio Single-Molecule Real-Time Sequencing Technology.</title>
        <authorList>
            <person name="Kiran S."/>
            <person name="Swarnkar M.K."/>
            <person name="Pal M."/>
            <person name="Thakur R."/>
            <person name="Tewari R."/>
            <person name="Singh A.K."/>
            <person name="Gulati A."/>
        </authorList>
    </citation>
    <scope>NUCLEOTIDE SEQUENCE [LARGE SCALE GENOMIC DNA]</scope>
    <source>
        <strain evidence="1 2">IHBB 11108</strain>
    </source>
</reference>
<evidence type="ECO:0000313" key="1">
    <source>
        <dbReference type="EMBL" id="AJT42539.1"/>
    </source>
</evidence>
<dbReference type="AlphaFoldDB" id="A0A0D4C1Y0"/>
<proteinExistence type="predicted"/>
<dbReference type="EMBL" id="CP011005">
    <property type="protein sequence ID" value="AJT42539.1"/>
    <property type="molecule type" value="Genomic_DNA"/>
</dbReference>
<dbReference type="PATRIC" id="fig|1618207.4.peg.3155"/>
<dbReference type="HOGENOM" id="CLU_053604_0_0_11"/>
<protein>
    <submittedName>
        <fullName evidence="1">3-methyladenine DNA glycosylase</fullName>
    </submittedName>
</protein>
<dbReference type="Proteomes" id="UP000061839">
    <property type="component" value="Chromosome"/>
</dbReference>